<proteinExistence type="predicted"/>
<dbReference type="Pfam" id="PF14206">
    <property type="entry name" value="Cys_rich_CPCC"/>
    <property type="match status" value="1"/>
</dbReference>
<accession>A0A2L0D479</accession>
<dbReference type="OrthoDB" id="1456570at2"/>
<organism evidence="2 3">
    <name type="scientific">Streptococcus pluranimalium</name>
    <dbReference type="NCBI Taxonomy" id="82348"/>
    <lineage>
        <taxon>Bacteria</taxon>
        <taxon>Bacillati</taxon>
        <taxon>Bacillota</taxon>
        <taxon>Bacilli</taxon>
        <taxon>Lactobacillales</taxon>
        <taxon>Streptococcaceae</taxon>
        <taxon>Streptococcus</taxon>
    </lineage>
</organism>
<dbReference type="GeneID" id="98393404"/>
<feature type="domain" description="Cysteine-rich CPCC" evidence="1">
    <location>
        <begin position="4"/>
        <end position="78"/>
    </location>
</feature>
<dbReference type="KEGG" id="splr:C0J00_05710"/>
<dbReference type="RefSeq" id="WP_104967965.1">
    <property type="nucleotide sequence ID" value="NZ_CP025536.1"/>
</dbReference>
<dbReference type="GO" id="GO:0016740">
    <property type="term" value="F:transferase activity"/>
    <property type="evidence" value="ECO:0007669"/>
    <property type="project" value="UniProtKB-KW"/>
</dbReference>
<evidence type="ECO:0000313" key="2">
    <source>
        <dbReference type="EMBL" id="AUW96638.1"/>
    </source>
</evidence>
<keyword evidence="3" id="KW-1185">Reference proteome</keyword>
<dbReference type="Proteomes" id="UP000238956">
    <property type="component" value="Chromosome"/>
</dbReference>
<gene>
    <name evidence="2" type="ORF">C0J00_05710</name>
</gene>
<sequence length="84" mass="9942">MKKYKCPCCGYYTLRELDSDTYEICRVCYWEYDLLSIQYPDEVSGANVISLNQARENFMTFGASEERLTPFVRLPESSEYPEER</sequence>
<evidence type="ECO:0000259" key="1">
    <source>
        <dbReference type="Pfam" id="PF14206"/>
    </source>
</evidence>
<keyword evidence="2" id="KW-0808">Transferase</keyword>
<dbReference type="EMBL" id="CP025536">
    <property type="protein sequence ID" value="AUW96638.1"/>
    <property type="molecule type" value="Genomic_DNA"/>
</dbReference>
<evidence type="ECO:0000313" key="3">
    <source>
        <dbReference type="Proteomes" id="UP000238956"/>
    </source>
</evidence>
<dbReference type="InterPro" id="IPR025983">
    <property type="entry name" value="Cys_rich_CPCC"/>
</dbReference>
<reference evidence="2 3" key="1">
    <citation type="submission" date="2017-12" db="EMBL/GenBank/DDBJ databases">
        <authorList>
            <person name="Hurst M.R.H."/>
        </authorList>
    </citation>
    <scope>NUCLEOTIDE SEQUENCE [LARGE SCALE GENOMIC DNA]</scope>
    <source>
        <strain evidence="2 3">TH11417</strain>
    </source>
</reference>
<reference evidence="2 3" key="2">
    <citation type="submission" date="2018-02" db="EMBL/GenBank/DDBJ databases">
        <title>Whole genome sequencing analysis of Streptococcus pluranimalium isolated from cattle infected mastitis in China.</title>
        <authorList>
            <person name="Zhang J.-R."/>
            <person name="Hu G.-Z."/>
        </authorList>
    </citation>
    <scope>NUCLEOTIDE SEQUENCE [LARGE SCALE GENOMIC DNA]</scope>
    <source>
        <strain evidence="2 3">TH11417</strain>
    </source>
</reference>
<name>A0A2L0D479_9STRE</name>
<dbReference type="AlphaFoldDB" id="A0A2L0D479"/>
<protein>
    <submittedName>
        <fullName evidence="2">Glycosyltransferase</fullName>
    </submittedName>
</protein>